<sequence length="80" mass="9147">MADYEIKDPKEITTSIRKLERTDPNDAELFNQINEKLINNDAFLNEKIIQLKEFLNYMPINGGNFDGNEPNGVLIDGGIY</sequence>
<accession>A0A1W1VPP6</accession>
<evidence type="ECO:0000313" key="1">
    <source>
        <dbReference type="EMBL" id="SMB95306.1"/>
    </source>
</evidence>
<dbReference type="Proteomes" id="UP000192731">
    <property type="component" value="Unassembled WGS sequence"/>
</dbReference>
<keyword evidence="2" id="KW-1185">Reference proteome</keyword>
<dbReference type="RefSeq" id="WP_084054174.1">
    <property type="nucleotide sequence ID" value="NZ_FWWT01000022.1"/>
</dbReference>
<protein>
    <submittedName>
        <fullName evidence="1">Uncharacterized protein</fullName>
    </submittedName>
</protein>
<dbReference type="AlphaFoldDB" id="A0A1W1VPP6"/>
<evidence type="ECO:0000313" key="2">
    <source>
        <dbReference type="Proteomes" id="UP000192731"/>
    </source>
</evidence>
<gene>
    <name evidence="1" type="ORF">SAMN00017405_0375</name>
</gene>
<proteinExistence type="predicted"/>
<name>A0A1W1VPP6_DESTI</name>
<organism evidence="1 2">
    <name type="scientific">Desulfonispora thiosulfatigenes DSM 11270</name>
    <dbReference type="NCBI Taxonomy" id="656914"/>
    <lineage>
        <taxon>Bacteria</taxon>
        <taxon>Bacillati</taxon>
        <taxon>Bacillota</taxon>
        <taxon>Clostridia</taxon>
        <taxon>Eubacteriales</taxon>
        <taxon>Peptococcaceae</taxon>
        <taxon>Desulfonispora</taxon>
    </lineage>
</organism>
<dbReference type="OrthoDB" id="1809664at2"/>
<reference evidence="1 2" key="1">
    <citation type="submission" date="2017-04" db="EMBL/GenBank/DDBJ databases">
        <authorList>
            <person name="Afonso C.L."/>
            <person name="Miller P.J."/>
            <person name="Scott M.A."/>
            <person name="Spackman E."/>
            <person name="Goraichik I."/>
            <person name="Dimitrov K.M."/>
            <person name="Suarez D.L."/>
            <person name="Swayne D.E."/>
        </authorList>
    </citation>
    <scope>NUCLEOTIDE SEQUENCE [LARGE SCALE GENOMIC DNA]</scope>
    <source>
        <strain evidence="1 2">DSM 11270</strain>
    </source>
</reference>
<dbReference type="STRING" id="656914.SAMN00017405_0375"/>
<dbReference type="EMBL" id="FWWT01000022">
    <property type="protein sequence ID" value="SMB95306.1"/>
    <property type="molecule type" value="Genomic_DNA"/>
</dbReference>